<dbReference type="Proteomes" id="UP001174694">
    <property type="component" value="Unassembled WGS sequence"/>
</dbReference>
<evidence type="ECO:0000256" key="2">
    <source>
        <dbReference type="SAM" id="MobiDB-lite"/>
    </source>
</evidence>
<feature type="compositionally biased region" description="Basic and acidic residues" evidence="2">
    <location>
        <begin position="1"/>
        <end position="17"/>
    </location>
</feature>
<dbReference type="EMBL" id="JANBVO010000070">
    <property type="protein sequence ID" value="KAJ9131241.1"/>
    <property type="molecule type" value="Genomic_DNA"/>
</dbReference>
<evidence type="ECO:0000313" key="4">
    <source>
        <dbReference type="Proteomes" id="UP001174694"/>
    </source>
</evidence>
<protein>
    <submittedName>
        <fullName evidence="3">Uncharacterized protein</fullName>
    </submittedName>
</protein>
<feature type="coiled-coil region" evidence="1">
    <location>
        <begin position="36"/>
        <end position="96"/>
    </location>
</feature>
<name>A0AA38VGF1_9PEZI</name>
<comment type="caution">
    <text evidence="3">The sequence shown here is derived from an EMBL/GenBank/DDBJ whole genome shotgun (WGS) entry which is preliminary data.</text>
</comment>
<accession>A0AA38VGF1</accession>
<evidence type="ECO:0000256" key="1">
    <source>
        <dbReference type="SAM" id="Coils"/>
    </source>
</evidence>
<feature type="region of interest" description="Disordered" evidence="2">
    <location>
        <begin position="1"/>
        <end position="22"/>
    </location>
</feature>
<organism evidence="3 4">
    <name type="scientific">Pleurostoma richardsiae</name>
    <dbReference type="NCBI Taxonomy" id="41990"/>
    <lineage>
        <taxon>Eukaryota</taxon>
        <taxon>Fungi</taxon>
        <taxon>Dikarya</taxon>
        <taxon>Ascomycota</taxon>
        <taxon>Pezizomycotina</taxon>
        <taxon>Sordariomycetes</taxon>
        <taxon>Sordariomycetidae</taxon>
        <taxon>Calosphaeriales</taxon>
        <taxon>Pleurostomataceae</taxon>
        <taxon>Pleurostoma</taxon>
    </lineage>
</organism>
<dbReference type="AlphaFoldDB" id="A0AA38VGF1"/>
<reference evidence="3" key="1">
    <citation type="submission" date="2022-07" db="EMBL/GenBank/DDBJ databases">
        <title>Fungi with potential for degradation of polypropylene.</title>
        <authorList>
            <person name="Gostincar C."/>
        </authorList>
    </citation>
    <scope>NUCLEOTIDE SEQUENCE</scope>
    <source>
        <strain evidence="3">EXF-13308</strain>
    </source>
</reference>
<sequence length="98" mass="11226">MKAALKDQQQEETKESDDLGDYVKVSDGYDEVVAKLEDLDDLVAEKDERLEKIEKLLEATKREKSEDELDELRVTAETLEKEIGSLNGQQTLLEDRLN</sequence>
<keyword evidence="4" id="KW-1185">Reference proteome</keyword>
<proteinExistence type="predicted"/>
<evidence type="ECO:0000313" key="3">
    <source>
        <dbReference type="EMBL" id="KAJ9131241.1"/>
    </source>
</evidence>
<gene>
    <name evidence="3" type="ORF">NKR23_g11798</name>
</gene>
<keyword evidence="1" id="KW-0175">Coiled coil</keyword>